<organism evidence="3 4">
    <name type="scientific">Alterisphingorhabdus coralli</name>
    <dbReference type="NCBI Taxonomy" id="3071408"/>
    <lineage>
        <taxon>Bacteria</taxon>
        <taxon>Pseudomonadati</taxon>
        <taxon>Pseudomonadota</taxon>
        <taxon>Alphaproteobacteria</taxon>
        <taxon>Sphingomonadales</taxon>
        <taxon>Sphingomonadaceae</taxon>
        <taxon>Alterisphingorhabdus (ex Yan et al. 2024)</taxon>
    </lineage>
</organism>
<keyword evidence="2" id="KW-1133">Transmembrane helix</keyword>
<dbReference type="Proteomes" id="UP001302429">
    <property type="component" value="Chromosome"/>
</dbReference>
<dbReference type="GO" id="GO:0005886">
    <property type="term" value="C:plasma membrane"/>
    <property type="evidence" value="ECO:0007669"/>
    <property type="project" value="TreeGrafter"/>
</dbReference>
<protein>
    <submittedName>
        <fullName evidence="3">MFS transporter</fullName>
    </submittedName>
</protein>
<dbReference type="EMBL" id="CP136594">
    <property type="protein sequence ID" value="WOE75503.1"/>
    <property type="molecule type" value="Genomic_DNA"/>
</dbReference>
<evidence type="ECO:0000313" key="3">
    <source>
        <dbReference type="EMBL" id="WOE75503.1"/>
    </source>
</evidence>
<sequence>MTSVDRSEKVPLLQALAYALPGLPIAWLIPPIYAILGDFYLRHTAATAAGIGTAMVVSKIVDAVTDPPVGYLSDHTKGRMGARKPWIIAGTFLSMVTFWFLFNPGEAAGDGHFLIGIILYYISYTLIKIPYRSWLGEITKSYSERSRLWGYVTIGLLLGGVIIMTMPVVLSLPGIALFDSAEFDRDMMSFIGWVGVFLMPICILPALLLVPAGKPNPGAPPKIKDFFAPLFVSRPYQMFMVGYGLSALGFGIMYSTIIVALSSYFGIADRVPLFLLFMIAVQVISIPFWERAAARYSKHQIWSTAWLIHGLIGPIFLFIEPDPSSFWILVVFGGLTSILQAPHMLVPVSIMNDIVDYDTWKSGLSRGGSFMALYTFVDKVLHAVGFGIGYYIIAAFGYDPKAGENGFWQIAGLMLAVSIVPSICFLAASFFLRRFPITPQRHKAILSRLDRRIGGLTAPGSLRPSA</sequence>
<proteinExistence type="inferred from homology"/>
<gene>
    <name evidence="3" type="ORF">RB602_01960</name>
</gene>
<name>A0AA97F905_9SPHN</name>
<reference evidence="3 4" key="1">
    <citation type="submission" date="2023-10" db="EMBL/GenBank/DDBJ databases">
        <title>Complete genome sequence of a Sphingomonadaceae bacterium.</title>
        <authorList>
            <person name="Yan C."/>
        </authorList>
    </citation>
    <scope>NUCLEOTIDE SEQUENCE [LARGE SCALE GENOMIC DNA]</scope>
    <source>
        <strain evidence="3 4">SCSIO 66989</strain>
    </source>
</reference>
<keyword evidence="2" id="KW-0472">Membrane</keyword>
<feature type="transmembrane region" description="Helical" evidence="2">
    <location>
        <begin position="108"/>
        <end position="127"/>
    </location>
</feature>
<dbReference type="SUPFAM" id="SSF103473">
    <property type="entry name" value="MFS general substrate transporter"/>
    <property type="match status" value="1"/>
</dbReference>
<feature type="transmembrane region" description="Helical" evidence="2">
    <location>
        <begin position="271"/>
        <end position="289"/>
    </location>
</feature>
<dbReference type="GO" id="GO:0008643">
    <property type="term" value="P:carbohydrate transport"/>
    <property type="evidence" value="ECO:0007669"/>
    <property type="project" value="InterPro"/>
</dbReference>
<dbReference type="InterPro" id="IPR039672">
    <property type="entry name" value="MFS_2"/>
</dbReference>
<feature type="transmembrane region" description="Helical" evidence="2">
    <location>
        <begin position="190"/>
        <end position="210"/>
    </location>
</feature>
<feature type="transmembrane region" description="Helical" evidence="2">
    <location>
        <begin position="85"/>
        <end position="102"/>
    </location>
</feature>
<feature type="transmembrane region" description="Helical" evidence="2">
    <location>
        <begin position="301"/>
        <end position="319"/>
    </location>
</feature>
<feature type="transmembrane region" description="Helical" evidence="2">
    <location>
        <begin position="243"/>
        <end position="265"/>
    </location>
</feature>
<dbReference type="Gene3D" id="1.20.1250.20">
    <property type="entry name" value="MFS general substrate transporter like domains"/>
    <property type="match status" value="1"/>
</dbReference>
<dbReference type="KEGG" id="acoa:RB602_01960"/>
<feature type="transmembrane region" description="Helical" evidence="2">
    <location>
        <begin position="15"/>
        <end position="36"/>
    </location>
</feature>
<dbReference type="Pfam" id="PF13347">
    <property type="entry name" value="MFS_2"/>
    <property type="match status" value="1"/>
</dbReference>
<keyword evidence="2" id="KW-0812">Transmembrane</keyword>
<feature type="transmembrane region" description="Helical" evidence="2">
    <location>
        <begin position="371"/>
        <end position="394"/>
    </location>
</feature>
<comment type="similarity">
    <text evidence="1">Belongs to the sodium:galactoside symporter (TC 2.A.2) family.</text>
</comment>
<dbReference type="GO" id="GO:0015293">
    <property type="term" value="F:symporter activity"/>
    <property type="evidence" value="ECO:0007669"/>
    <property type="project" value="InterPro"/>
</dbReference>
<evidence type="ECO:0000256" key="2">
    <source>
        <dbReference type="SAM" id="Phobius"/>
    </source>
</evidence>
<feature type="transmembrane region" description="Helical" evidence="2">
    <location>
        <begin position="148"/>
        <end position="170"/>
    </location>
</feature>
<accession>A0AA97F905</accession>
<evidence type="ECO:0000256" key="1">
    <source>
        <dbReference type="ARBA" id="ARBA00009617"/>
    </source>
</evidence>
<evidence type="ECO:0000313" key="4">
    <source>
        <dbReference type="Proteomes" id="UP001302429"/>
    </source>
</evidence>
<dbReference type="InterPro" id="IPR036259">
    <property type="entry name" value="MFS_trans_sf"/>
</dbReference>
<feature type="transmembrane region" description="Helical" evidence="2">
    <location>
        <begin position="325"/>
        <end position="350"/>
    </location>
</feature>
<feature type="transmembrane region" description="Helical" evidence="2">
    <location>
        <begin position="406"/>
        <end position="432"/>
    </location>
</feature>
<keyword evidence="4" id="KW-1185">Reference proteome</keyword>
<dbReference type="AlphaFoldDB" id="A0AA97F905"/>
<dbReference type="RefSeq" id="WP_317082472.1">
    <property type="nucleotide sequence ID" value="NZ_CP136594.1"/>
</dbReference>
<dbReference type="PANTHER" id="PTHR11328">
    <property type="entry name" value="MAJOR FACILITATOR SUPERFAMILY DOMAIN-CONTAINING PROTEIN"/>
    <property type="match status" value="1"/>
</dbReference>
<dbReference type="PANTHER" id="PTHR11328:SF24">
    <property type="entry name" value="MAJOR FACILITATOR SUPERFAMILY (MFS) PROFILE DOMAIN-CONTAINING PROTEIN"/>
    <property type="match status" value="1"/>
</dbReference>